<keyword evidence="3" id="KW-1185">Reference proteome</keyword>
<protein>
    <submittedName>
        <fullName evidence="2">Uncharacterized protein</fullName>
    </submittedName>
</protein>
<reference evidence="2" key="1">
    <citation type="journal article" date="2011" name="Genome Biol.">
        <title>The draft genome of the carcinogenic human liver fluke Clonorchis sinensis.</title>
        <authorList>
            <person name="Wang X."/>
            <person name="Chen W."/>
            <person name="Huang Y."/>
            <person name="Sun J."/>
            <person name="Men J."/>
            <person name="Liu H."/>
            <person name="Luo F."/>
            <person name="Guo L."/>
            <person name="Lv X."/>
            <person name="Deng C."/>
            <person name="Zhou C."/>
            <person name="Fan Y."/>
            <person name="Li X."/>
            <person name="Huang L."/>
            <person name="Hu Y."/>
            <person name="Liang C."/>
            <person name="Hu X."/>
            <person name="Xu J."/>
            <person name="Yu X."/>
        </authorList>
    </citation>
    <scope>NUCLEOTIDE SEQUENCE [LARGE SCALE GENOMIC DNA]</scope>
    <source>
        <strain evidence="2">Henan</strain>
    </source>
</reference>
<evidence type="ECO:0000313" key="2">
    <source>
        <dbReference type="EMBL" id="GAA51590.1"/>
    </source>
</evidence>
<dbReference type="Proteomes" id="UP000008909">
    <property type="component" value="Unassembled WGS sequence"/>
</dbReference>
<dbReference type="EMBL" id="DF143173">
    <property type="protein sequence ID" value="GAA51590.1"/>
    <property type="molecule type" value="Genomic_DNA"/>
</dbReference>
<reference key="2">
    <citation type="submission" date="2011-10" db="EMBL/GenBank/DDBJ databases">
        <title>The genome and transcriptome sequence of Clonorchis sinensis provide insights into the carcinogenic liver fluke.</title>
        <authorList>
            <person name="Wang X."/>
            <person name="Huang Y."/>
            <person name="Chen W."/>
            <person name="Liu H."/>
            <person name="Guo L."/>
            <person name="Chen Y."/>
            <person name="Luo F."/>
            <person name="Zhou W."/>
            <person name="Sun J."/>
            <person name="Mao Q."/>
            <person name="Liang P."/>
            <person name="Zhou C."/>
            <person name="Tian Y."/>
            <person name="Men J."/>
            <person name="Lv X."/>
            <person name="Huang L."/>
            <person name="Zhou J."/>
            <person name="Hu Y."/>
            <person name="Li R."/>
            <person name="Zhang F."/>
            <person name="Lei H."/>
            <person name="Li X."/>
            <person name="Hu X."/>
            <person name="Liang C."/>
            <person name="Xu J."/>
            <person name="Wu Z."/>
            <person name="Yu X."/>
        </authorList>
    </citation>
    <scope>NUCLEOTIDE SEQUENCE</scope>
    <source>
        <strain>Henan</strain>
    </source>
</reference>
<evidence type="ECO:0000313" key="3">
    <source>
        <dbReference type="Proteomes" id="UP000008909"/>
    </source>
</evidence>
<keyword evidence="1" id="KW-0812">Transmembrane</keyword>
<name>G7YF57_CLOSI</name>
<keyword evidence="1" id="KW-1133">Transmembrane helix</keyword>
<keyword evidence="1" id="KW-0472">Membrane</keyword>
<gene>
    <name evidence="2" type="ORF">CLF_106436</name>
</gene>
<proteinExistence type="predicted"/>
<accession>G7YF57</accession>
<sequence length="136" mass="16002">MNFTYDSTFMPHRSSRRDVNRAALFAEYSRADKLSMRLLSPFTFAYSYILIPDLFILTDTLFNVRTFRHIGQQVLLAYTLDTMSTDVCCILETRMQLLSSQHPDTRDYGLRLVPKLLQRVALVWYNLKFSSRRFVA</sequence>
<feature type="transmembrane region" description="Helical" evidence="1">
    <location>
        <begin position="44"/>
        <end position="62"/>
    </location>
</feature>
<organism evidence="2 3">
    <name type="scientific">Clonorchis sinensis</name>
    <name type="common">Chinese liver fluke</name>
    <dbReference type="NCBI Taxonomy" id="79923"/>
    <lineage>
        <taxon>Eukaryota</taxon>
        <taxon>Metazoa</taxon>
        <taxon>Spiralia</taxon>
        <taxon>Lophotrochozoa</taxon>
        <taxon>Platyhelminthes</taxon>
        <taxon>Trematoda</taxon>
        <taxon>Digenea</taxon>
        <taxon>Opisthorchiida</taxon>
        <taxon>Opisthorchiata</taxon>
        <taxon>Opisthorchiidae</taxon>
        <taxon>Clonorchis</taxon>
    </lineage>
</organism>
<dbReference type="AlphaFoldDB" id="G7YF57"/>
<evidence type="ECO:0000256" key="1">
    <source>
        <dbReference type="SAM" id="Phobius"/>
    </source>
</evidence>